<keyword evidence="2" id="KW-0805">Transcription regulation</keyword>
<dbReference type="Gene3D" id="1.25.70.10">
    <property type="entry name" value="Transcription termination factor 3, mitochondrial"/>
    <property type="match status" value="1"/>
</dbReference>
<evidence type="ECO:0000256" key="2">
    <source>
        <dbReference type="ARBA" id="ARBA00022472"/>
    </source>
</evidence>
<evidence type="ECO:0000256" key="3">
    <source>
        <dbReference type="ARBA" id="ARBA00022946"/>
    </source>
</evidence>
<accession>A0A200Q1M5</accession>
<keyword evidence="5" id="KW-1185">Reference proteome</keyword>
<comment type="similarity">
    <text evidence="1">Belongs to the mTERF family.</text>
</comment>
<dbReference type="OMA" id="DTHACLE"/>
<dbReference type="AlphaFoldDB" id="A0A200Q1M5"/>
<keyword evidence="3" id="KW-0809">Transit peptide</keyword>
<reference evidence="4 5" key="1">
    <citation type="journal article" date="2017" name="Mol. Plant">
        <title>The Genome of Medicinal Plant Macleaya cordata Provides New Insights into Benzylisoquinoline Alkaloids Metabolism.</title>
        <authorList>
            <person name="Liu X."/>
            <person name="Liu Y."/>
            <person name="Huang P."/>
            <person name="Ma Y."/>
            <person name="Qing Z."/>
            <person name="Tang Q."/>
            <person name="Cao H."/>
            <person name="Cheng P."/>
            <person name="Zheng Y."/>
            <person name="Yuan Z."/>
            <person name="Zhou Y."/>
            <person name="Liu J."/>
            <person name="Tang Z."/>
            <person name="Zhuo Y."/>
            <person name="Zhang Y."/>
            <person name="Yu L."/>
            <person name="Huang J."/>
            <person name="Yang P."/>
            <person name="Peng Q."/>
            <person name="Zhang J."/>
            <person name="Jiang W."/>
            <person name="Zhang Z."/>
            <person name="Lin K."/>
            <person name="Ro D.K."/>
            <person name="Chen X."/>
            <person name="Xiong X."/>
            <person name="Shang Y."/>
            <person name="Huang S."/>
            <person name="Zeng J."/>
        </authorList>
    </citation>
    <scope>NUCLEOTIDE SEQUENCE [LARGE SCALE GENOMIC DNA]</scope>
    <source>
        <strain evidence="5">cv. BLH2017</strain>
        <tissue evidence="4">Root</tissue>
    </source>
</reference>
<dbReference type="PANTHER" id="PTHR13068:SF236">
    <property type="entry name" value="OS02G0749800 PROTEIN"/>
    <property type="match status" value="1"/>
</dbReference>
<sequence>MFRVLYKHLLPRTTTHFNLYSVVLHHHHNPHLIPPSIHSSAATKNYTTSADIPNSLISLFSNHGFTKTQITGLISKQPMLLQFDANNALKPKLDFFFNLGVSPSKVANFIASNPVFLIRSLQNGIIPVFNFLKSYIGDDDAAILTILNRWPKLMDYNLEDLITPKIALFRDHGVTDCDIIKLFVSSPRTLGLKCDRLNEIIEMIKKVGIDPSTPRFSYAFRIMARLNKLHWEKKLAVFRELGLSESDALSMFKKNPFLFTLSLETRVIPRGAVLKILKSKGLIKEKLKVTTVLKAPEKEFLEKYVNKYQEEVPELMEAYKKGWG</sequence>
<evidence type="ECO:0000313" key="5">
    <source>
        <dbReference type="Proteomes" id="UP000195402"/>
    </source>
</evidence>
<dbReference type="GO" id="GO:0003676">
    <property type="term" value="F:nucleic acid binding"/>
    <property type="evidence" value="ECO:0007669"/>
    <property type="project" value="InterPro"/>
</dbReference>
<dbReference type="InterPro" id="IPR003690">
    <property type="entry name" value="MTERF"/>
</dbReference>
<dbReference type="InterPro" id="IPR038538">
    <property type="entry name" value="MTERF_sf"/>
</dbReference>
<proteinExistence type="inferred from homology"/>
<dbReference type="GO" id="GO:0006353">
    <property type="term" value="P:DNA-templated transcription termination"/>
    <property type="evidence" value="ECO:0007669"/>
    <property type="project" value="UniProtKB-KW"/>
</dbReference>
<protein>
    <submittedName>
        <fullName evidence="4">Mitochodrial transcription termination factor-related</fullName>
    </submittedName>
</protein>
<dbReference type="Pfam" id="PF02536">
    <property type="entry name" value="mTERF"/>
    <property type="match status" value="1"/>
</dbReference>
<evidence type="ECO:0000256" key="1">
    <source>
        <dbReference type="ARBA" id="ARBA00007692"/>
    </source>
</evidence>
<keyword evidence="2" id="KW-0804">Transcription</keyword>
<name>A0A200Q1M5_MACCD</name>
<evidence type="ECO:0000313" key="4">
    <source>
        <dbReference type="EMBL" id="OVA04346.1"/>
    </source>
</evidence>
<dbReference type="OrthoDB" id="641315at2759"/>
<dbReference type="Proteomes" id="UP000195402">
    <property type="component" value="Unassembled WGS sequence"/>
</dbReference>
<dbReference type="SMART" id="SM00733">
    <property type="entry name" value="Mterf"/>
    <property type="match status" value="5"/>
</dbReference>
<gene>
    <name evidence="4" type="ORF">BVC80_1395g55</name>
</gene>
<organism evidence="4 5">
    <name type="scientific">Macleaya cordata</name>
    <name type="common">Five-seeded plume-poppy</name>
    <name type="synonym">Bocconia cordata</name>
    <dbReference type="NCBI Taxonomy" id="56857"/>
    <lineage>
        <taxon>Eukaryota</taxon>
        <taxon>Viridiplantae</taxon>
        <taxon>Streptophyta</taxon>
        <taxon>Embryophyta</taxon>
        <taxon>Tracheophyta</taxon>
        <taxon>Spermatophyta</taxon>
        <taxon>Magnoliopsida</taxon>
        <taxon>Ranunculales</taxon>
        <taxon>Papaveraceae</taxon>
        <taxon>Papaveroideae</taxon>
        <taxon>Macleaya</taxon>
    </lineage>
</organism>
<dbReference type="PANTHER" id="PTHR13068">
    <property type="entry name" value="CGI-12 PROTEIN-RELATED"/>
    <property type="match status" value="1"/>
</dbReference>
<dbReference type="EMBL" id="MVGT01003318">
    <property type="protein sequence ID" value="OVA04346.1"/>
    <property type="molecule type" value="Genomic_DNA"/>
</dbReference>
<keyword evidence="2" id="KW-0806">Transcription termination</keyword>
<comment type="caution">
    <text evidence="4">The sequence shown here is derived from an EMBL/GenBank/DDBJ whole genome shotgun (WGS) entry which is preliminary data.</text>
</comment>
<dbReference type="InParanoid" id="A0A200Q1M5"/>